<evidence type="ECO:0000313" key="2">
    <source>
        <dbReference type="EMBL" id="GAA4988530.1"/>
    </source>
</evidence>
<organism evidence="2 3">
    <name type="scientific">Yinghuangia aomiensis</name>
    <dbReference type="NCBI Taxonomy" id="676205"/>
    <lineage>
        <taxon>Bacteria</taxon>
        <taxon>Bacillati</taxon>
        <taxon>Actinomycetota</taxon>
        <taxon>Actinomycetes</taxon>
        <taxon>Kitasatosporales</taxon>
        <taxon>Streptomycetaceae</taxon>
        <taxon>Yinghuangia</taxon>
    </lineage>
</organism>
<gene>
    <name evidence="2" type="ORF">GCM10023205_69380</name>
</gene>
<dbReference type="Pfam" id="PF06742">
    <property type="entry name" value="DUF1214"/>
    <property type="match status" value="1"/>
</dbReference>
<proteinExistence type="predicted"/>
<feature type="domain" description="DUF1214" evidence="1">
    <location>
        <begin position="266"/>
        <end position="341"/>
    </location>
</feature>
<evidence type="ECO:0000313" key="3">
    <source>
        <dbReference type="Proteomes" id="UP001500466"/>
    </source>
</evidence>
<name>A0ABP9I6M4_9ACTN</name>
<accession>A0ABP9I6M4</accession>
<protein>
    <recommendedName>
        <fullName evidence="1">DUF1214 domain-containing protein</fullName>
    </recommendedName>
</protein>
<dbReference type="SUPFAM" id="SSF160935">
    <property type="entry name" value="VPA0735-like"/>
    <property type="match status" value="1"/>
</dbReference>
<comment type="caution">
    <text evidence="2">The sequence shown here is derived from an EMBL/GenBank/DDBJ whole genome shotgun (WGS) entry which is preliminary data.</text>
</comment>
<keyword evidence="3" id="KW-1185">Reference proteome</keyword>
<evidence type="ECO:0000259" key="1">
    <source>
        <dbReference type="Pfam" id="PF06742"/>
    </source>
</evidence>
<sequence length="392" mass="43805">MTERPDHDAWNAFCDALRAAGDRILADDFPTSAPEERAEGFRHLAQQAACWLTWSVGHADPRDPRFMRQNDLFTQWGGPNVDNLYKHARIDAAGAYRIRGNMHSCEEFLMALRIGNMHQEKYGTLAEVTATDLGIGPGDAFEILVGGPEPADPAVRWVPIPDGARMVNIREYYYDWHEAEPAVFTIERLDVPAAVERLSPAAIADGLGEAASQFTGSVEYWNEYQRAARGRGEDNTFIQPRNEPKGLKGLVYAFCFYNLRPGEALVVESEAPIARYWSYQLYRLGWFEPVESIHATGGLNHRQITPDPDGLFRVVLAADDPGVANWLDTGGRSEGMLTFRCAWADNRPEPVARVVAAADLARELPDSPRLTPAERRAQIAAREAHAAWRFRT</sequence>
<dbReference type="InterPro" id="IPR010621">
    <property type="entry name" value="DUF1214"/>
</dbReference>
<dbReference type="RefSeq" id="WP_345679778.1">
    <property type="nucleotide sequence ID" value="NZ_BAABHS010000035.1"/>
</dbReference>
<dbReference type="Proteomes" id="UP001500466">
    <property type="component" value="Unassembled WGS sequence"/>
</dbReference>
<reference evidence="3" key="1">
    <citation type="journal article" date="2019" name="Int. J. Syst. Evol. Microbiol.">
        <title>The Global Catalogue of Microorganisms (GCM) 10K type strain sequencing project: providing services to taxonomists for standard genome sequencing and annotation.</title>
        <authorList>
            <consortium name="The Broad Institute Genomics Platform"/>
            <consortium name="The Broad Institute Genome Sequencing Center for Infectious Disease"/>
            <person name="Wu L."/>
            <person name="Ma J."/>
        </authorList>
    </citation>
    <scope>NUCLEOTIDE SEQUENCE [LARGE SCALE GENOMIC DNA]</scope>
    <source>
        <strain evidence="3">JCM 17986</strain>
    </source>
</reference>
<dbReference type="EMBL" id="BAABHS010000035">
    <property type="protein sequence ID" value="GAA4988530.1"/>
    <property type="molecule type" value="Genomic_DNA"/>
</dbReference>